<dbReference type="GO" id="GO:0022857">
    <property type="term" value="F:transmembrane transporter activity"/>
    <property type="evidence" value="ECO:0007669"/>
    <property type="project" value="InterPro"/>
</dbReference>
<feature type="transmembrane region" description="Helical" evidence="7">
    <location>
        <begin position="142"/>
        <end position="163"/>
    </location>
</feature>
<keyword evidence="4 7" id="KW-0812">Transmembrane</keyword>
<evidence type="ECO:0000259" key="8">
    <source>
        <dbReference type="PROSITE" id="PS50850"/>
    </source>
</evidence>
<evidence type="ECO:0000256" key="1">
    <source>
        <dbReference type="ARBA" id="ARBA00004651"/>
    </source>
</evidence>
<feature type="transmembrane region" description="Helical" evidence="7">
    <location>
        <begin position="169"/>
        <end position="191"/>
    </location>
</feature>
<dbReference type="OrthoDB" id="8952229at2"/>
<dbReference type="InterPro" id="IPR011701">
    <property type="entry name" value="MFS"/>
</dbReference>
<dbReference type="GO" id="GO:0005886">
    <property type="term" value="C:plasma membrane"/>
    <property type="evidence" value="ECO:0007669"/>
    <property type="project" value="UniProtKB-SubCell"/>
</dbReference>
<comment type="caution">
    <text evidence="9">The sequence shown here is derived from an EMBL/GenBank/DDBJ whole genome shotgun (WGS) entry which is preliminary data.</text>
</comment>
<feature type="transmembrane region" description="Helical" evidence="7">
    <location>
        <begin position="250"/>
        <end position="269"/>
    </location>
</feature>
<sequence length="401" mass="42996">MNKLRRYYSQFHPVVWVLLAGTVLARGSAYMTLPFLAIYLSSTMELHPVLIGITIGISPLTGTIGGFFGGYLSDKFGRKPVMLWSVFGIGLVYFGFLMAEAPGWFILFNALNGLASSFFEPTSQALISDLTAKEKRMRAFSLRYTAINIGASVGPLLGAYLALSSAKSAFLVTGGVYLLYGAVLLYVLNAFKTRSQAGGERITISSSIKIIGRDKALGFLILGSILVNLGYAQIESNLPQHLSLSIENSVFVYSVLLSLNAGLVVLLQMPISHYAERFRTMSVMMAGAVFMAAGLMGFGLVNGWGIALVSMALLTIGEILIFPSSSYLIDQIAPEHMRGTYFGAAQFRKLGHFAGPILGGFLLSGAGGLVLFAAMAVLVLCSTLFFVMGNRVVAPVPARAK</sequence>
<dbReference type="AlphaFoldDB" id="A0A0M2SYE7"/>
<keyword evidence="6 7" id="KW-0472">Membrane</keyword>
<feature type="domain" description="Major facilitator superfamily (MFS) profile" evidence="8">
    <location>
        <begin position="14"/>
        <end position="391"/>
    </location>
</feature>
<dbReference type="InterPro" id="IPR020846">
    <property type="entry name" value="MFS_dom"/>
</dbReference>
<reference evidence="9 10" key="1">
    <citation type="submission" date="2015-04" db="EMBL/GenBank/DDBJ databases">
        <title>Taxonomic description and genome sequence of Bacillus campisalis sp. nov., a novel member of the genus Bacillus isolated from solar saltern.</title>
        <authorList>
            <person name="Mathan Kumar R."/>
            <person name="Kaur G."/>
            <person name="Kumar A."/>
            <person name="Singh N.K."/>
            <person name="Kaur N."/>
            <person name="Kumar N."/>
            <person name="Mayilraj S."/>
        </authorList>
    </citation>
    <scope>NUCLEOTIDE SEQUENCE [LARGE SCALE GENOMIC DNA]</scope>
    <source>
        <strain evidence="9 10">SA2-6</strain>
    </source>
</reference>
<evidence type="ECO:0000256" key="5">
    <source>
        <dbReference type="ARBA" id="ARBA00022989"/>
    </source>
</evidence>
<evidence type="ECO:0000313" key="9">
    <source>
        <dbReference type="EMBL" id="KKK38731.1"/>
    </source>
</evidence>
<evidence type="ECO:0000256" key="4">
    <source>
        <dbReference type="ARBA" id="ARBA00022692"/>
    </source>
</evidence>
<dbReference type="Pfam" id="PF07690">
    <property type="entry name" value="MFS_1"/>
    <property type="match status" value="1"/>
</dbReference>
<dbReference type="Gene3D" id="1.20.1250.20">
    <property type="entry name" value="MFS general substrate transporter like domains"/>
    <property type="match status" value="1"/>
</dbReference>
<feature type="transmembrane region" description="Helical" evidence="7">
    <location>
        <begin position="81"/>
        <end position="98"/>
    </location>
</feature>
<gene>
    <name evidence="9" type="ORF">WQ57_07015</name>
</gene>
<evidence type="ECO:0000256" key="3">
    <source>
        <dbReference type="ARBA" id="ARBA00022475"/>
    </source>
</evidence>
<proteinExistence type="predicted"/>
<dbReference type="PATRIC" id="fig|1408103.3.peg.1578"/>
<dbReference type="EMBL" id="LAYY01000006">
    <property type="protein sequence ID" value="KKK38731.1"/>
    <property type="molecule type" value="Genomic_DNA"/>
</dbReference>
<feature type="transmembrane region" description="Helical" evidence="7">
    <location>
        <begin position="281"/>
        <end position="300"/>
    </location>
</feature>
<dbReference type="RefSeq" id="WP_046523034.1">
    <property type="nucleotide sequence ID" value="NZ_LAYY01000006.1"/>
</dbReference>
<feature type="transmembrane region" description="Helical" evidence="7">
    <location>
        <begin position="49"/>
        <end position="69"/>
    </location>
</feature>
<dbReference type="PANTHER" id="PTHR43414">
    <property type="entry name" value="MULTIDRUG RESISTANCE PROTEIN MDTG"/>
    <property type="match status" value="1"/>
</dbReference>
<dbReference type="PANTHER" id="PTHR43414:SF1">
    <property type="entry name" value="PEPTIDE PERMEASE"/>
    <property type="match status" value="1"/>
</dbReference>
<keyword evidence="3" id="KW-1003">Cell membrane</keyword>
<organism evidence="9 10">
    <name type="scientific">Mesobacillus campisalis</name>
    <dbReference type="NCBI Taxonomy" id="1408103"/>
    <lineage>
        <taxon>Bacteria</taxon>
        <taxon>Bacillati</taxon>
        <taxon>Bacillota</taxon>
        <taxon>Bacilli</taxon>
        <taxon>Bacillales</taxon>
        <taxon>Bacillaceae</taxon>
        <taxon>Mesobacillus</taxon>
    </lineage>
</organism>
<keyword evidence="2" id="KW-0813">Transport</keyword>
<comment type="subcellular location">
    <subcellularLocation>
        <location evidence="1">Cell membrane</location>
        <topology evidence="1">Multi-pass membrane protein</topology>
    </subcellularLocation>
</comment>
<evidence type="ECO:0000256" key="2">
    <source>
        <dbReference type="ARBA" id="ARBA00022448"/>
    </source>
</evidence>
<protein>
    <recommendedName>
        <fullName evidence="8">Major facilitator superfamily (MFS) profile domain-containing protein</fullName>
    </recommendedName>
</protein>
<evidence type="ECO:0000256" key="7">
    <source>
        <dbReference type="SAM" id="Phobius"/>
    </source>
</evidence>
<dbReference type="InterPro" id="IPR005829">
    <property type="entry name" value="Sugar_transporter_CS"/>
</dbReference>
<dbReference type="Proteomes" id="UP000034166">
    <property type="component" value="Unassembled WGS sequence"/>
</dbReference>
<keyword evidence="10" id="KW-1185">Reference proteome</keyword>
<feature type="transmembrane region" description="Helical" evidence="7">
    <location>
        <begin position="306"/>
        <end position="329"/>
    </location>
</feature>
<dbReference type="SUPFAM" id="SSF103473">
    <property type="entry name" value="MFS general substrate transporter"/>
    <property type="match status" value="1"/>
</dbReference>
<keyword evidence="5 7" id="KW-1133">Transmembrane helix</keyword>
<evidence type="ECO:0000313" key="10">
    <source>
        <dbReference type="Proteomes" id="UP000034166"/>
    </source>
</evidence>
<name>A0A0M2SYE7_9BACI</name>
<feature type="transmembrane region" description="Helical" evidence="7">
    <location>
        <begin position="357"/>
        <end position="387"/>
    </location>
</feature>
<dbReference type="PROSITE" id="PS00216">
    <property type="entry name" value="SUGAR_TRANSPORT_1"/>
    <property type="match status" value="1"/>
</dbReference>
<accession>A0A0M2SYE7</accession>
<dbReference type="InterPro" id="IPR036259">
    <property type="entry name" value="MFS_trans_sf"/>
</dbReference>
<dbReference type="PROSITE" id="PS50850">
    <property type="entry name" value="MFS"/>
    <property type="match status" value="1"/>
</dbReference>
<feature type="transmembrane region" description="Helical" evidence="7">
    <location>
        <begin position="216"/>
        <end position="234"/>
    </location>
</feature>
<evidence type="ECO:0000256" key="6">
    <source>
        <dbReference type="ARBA" id="ARBA00023136"/>
    </source>
</evidence>
<dbReference type="CDD" id="cd17329">
    <property type="entry name" value="MFS_MdtH_MDR_like"/>
    <property type="match status" value="1"/>
</dbReference>